<sequence>MDEDMISSAEFNRKRKIQGEPMETPRPKHVCWDQRADHGSSSCSVTEQTKLVTKNLLGGSDAEFYKAYPSYTNTTPVSIEPSTSCVSWDGTSSAEISVYSLESRSVTKSSTGKSKPLSICEELDYLHEDDREFGGHADVSFSEHENDGIIDQFTGNDAYVLSSGRWPVHQDNQEDTKKLTIDKEFEEYFSMLMM</sequence>
<dbReference type="GO" id="GO:0005737">
    <property type="term" value="C:cytoplasm"/>
    <property type="evidence" value="ECO:0000318"/>
    <property type="project" value="GO_Central"/>
</dbReference>
<dbReference type="GO" id="GO:0051457">
    <property type="term" value="P:maintenance of protein location in nucleus"/>
    <property type="evidence" value="ECO:0000318"/>
    <property type="project" value="GO_Central"/>
</dbReference>
<reference evidence="2 3" key="1">
    <citation type="journal article" date="2013" name="Proc. Natl. Acad. Sci. U.S.A.">
        <title>Fine-scale variation in meiotic recombination in Mimulus inferred from population shotgun sequencing.</title>
        <authorList>
            <person name="Hellsten U."/>
            <person name="Wright K.M."/>
            <person name="Jenkins J."/>
            <person name="Shu S."/>
            <person name="Yuan Y."/>
            <person name="Wessler S.R."/>
            <person name="Schmutz J."/>
            <person name="Willis J.H."/>
            <person name="Rokhsar D.S."/>
        </authorList>
    </citation>
    <scope>NUCLEOTIDE SEQUENCE [LARGE SCALE GENOMIC DNA]</scope>
    <source>
        <strain evidence="3">cv. DUN x IM62</strain>
    </source>
</reference>
<feature type="region of interest" description="Disordered" evidence="1">
    <location>
        <begin position="1"/>
        <end position="28"/>
    </location>
</feature>
<accession>A0A022RP20</accession>
<dbReference type="GO" id="GO:0009639">
    <property type="term" value="P:response to red or far red light"/>
    <property type="evidence" value="ECO:0007669"/>
    <property type="project" value="InterPro"/>
</dbReference>
<dbReference type="InterPro" id="IPR037766">
    <property type="entry name" value="FHY1"/>
</dbReference>
<dbReference type="GO" id="GO:0009416">
    <property type="term" value="P:response to light stimulus"/>
    <property type="evidence" value="ECO:0000318"/>
    <property type="project" value="GO_Central"/>
</dbReference>
<proteinExistence type="predicted"/>
<dbReference type="PANTHER" id="PTHR37723">
    <property type="entry name" value="PROTEIN FAR-RED ELONGATED HYPOCOTYL 1"/>
    <property type="match status" value="1"/>
</dbReference>
<keyword evidence="3" id="KW-1185">Reference proteome</keyword>
<dbReference type="GO" id="GO:0016607">
    <property type="term" value="C:nuclear speck"/>
    <property type="evidence" value="ECO:0000318"/>
    <property type="project" value="GO_Central"/>
</dbReference>
<protein>
    <submittedName>
        <fullName evidence="2">Uncharacterized protein</fullName>
    </submittedName>
</protein>
<dbReference type="AlphaFoldDB" id="A0A022RP20"/>
<dbReference type="EMBL" id="KI630319">
    <property type="protein sequence ID" value="EYU41741.1"/>
    <property type="molecule type" value="Genomic_DNA"/>
</dbReference>
<organism evidence="2 3">
    <name type="scientific">Erythranthe guttata</name>
    <name type="common">Yellow monkey flower</name>
    <name type="synonym">Mimulus guttatus</name>
    <dbReference type="NCBI Taxonomy" id="4155"/>
    <lineage>
        <taxon>Eukaryota</taxon>
        <taxon>Viridiplantae</taxon>
        <taxon>Streptophyta</taxon>
        <taxon>Embryophyta</taxon>
        <taxon>Tracheophyta</taxon>
        <taxon>Spermatophyta</taxon>
        <taxon>Magnoliopsida</taxon>
        <taxon>eudicotyledons</taxon>
        <taxon>Gunneridae</taxon>
        <taxon>Pentapetalae</taxon>
        <taxon>asterids</taxon>
        <taxon>lamiids</taxon>
        <taxon>Lamiales</taxon>
        <taxon>Phrymaceae</taxon>
        <taxon>Erythranthe</taxon>
    </lineage>
</organism>
<name>A0A022RP20_ERYGU</name>
<evidence type="ECO:0000313" key="3">
    <source>
        <dbReference type="Proteomes" id="UP000030748"/>
    </source>
</evidence>
<dbReference type="eggNOG" id="ENOG502S2YT">
    <property type="taxonomic scope" value="Eukaryota"/>
</dbReference>
<dbReference type="Proteomes" id="UP000030748">
    <property type="component" value="Unassembled WGS sequence"/>
</dbReference>
<dbReference type="OrthoDB" id="1930763at2759"/>
<dbReference type="STRING" id="4155.A0A022RP20"/>
<gene>
    <name evidence="2" type="ORF">MIMGU_mgv1a014304mg</name>
</gene>
<dbReference type="PANTHER" id="PTHR37723:SF1">
    <property type="entry name" value="PROTEIN FAR-RED-ELONGATED HYPOCOTYL 1-LIKE"/>
    <property type="match status" value="1"/>
</dbReference>
<evidence type="ECO:0000256" key="1">
    <source>
        <dbReference type="SAM" id="MobiDB-lite"/>
    </source>
</evidence>
<dbReference type="KEGG" id="egt:105952966"/>
<evidence type="ECO:0000313" key="2">
    <source>
        <dbReference type="EMBL" id="EYU41741.1"/>
    </source>
</evidence>
<dbReference type="PhylomeDB" id="A0A022RP20"/>
<dbReference type="GO" id="GO:0061608">
    <property type="term" value="F:nuclear import signal receptor activity"/>
    <property type="evidence" value="ECO:0000318"/>
    <property type="project" value="GO_Central"/>
</dbReference>